<dbReference type="PROSITE" id="PS51257">
    <property type="entry name" value="PROKAR_LIPOPROTEIN"/>
    <property type="match status" value="1"/>
</dbReference>
<sequence length="313" mass="33277">MQSSTRRGAIIATTTALALTLAACGTGGGDSTGDSTDSAETAAEGAAPEDAEPITIGMFNWDEAIAASYLWEHILTEAGYEVSIETADPAVVFAGTASGEYDVNFDTWMPAMHADYVGEFGDDMEDLGMWMEGATPAAIAVNEDAPIDSLAELAENADLFGNRIVGIEAGAALTAMTNESIIPGYGLEGMEFVTSSTPAMLAELQAATEAGENIVVTLWAPHWAYDAYPIKDLEDPEGTFPEADNVHTYGHAGFSEEYPQVAEWIGNFTMSQDQLAELENVMFNEFEGEDHEAAIDQWVETNPDFVEGIIGAA</sequence>
<dbReference type="Gene3D" id="3.10.105.10">
    <property type="entry name" value="Dipeptide-binding Protein, Domain 3"/>
    <property type="match status" value="2"/>
</dbReference>
<evidence type="ECO:0000256" key="1">
    <source>
        <dbReference type="ARBA" id="ARBA00004236"/>
    </source>
</evidence>
<dbReference type="Pfam" id="PF04069">
    <property type="entry name" value="OpuAC"/>
    <property type="match status" value="1"/>
</dbReference>
<proteinExistence type="predicted"/>
<feature type="region of interest" description="Disordered" evidence="5">
    <location>
        <begin position="28"/>
        <end position="50"/>
    </location>
</feature>
<feature type="signal peptide" evidence="6">
    <location>
        <begin position="1"/>
        <end position="18"/>
    </location>
</feature>
<evidence type="ECO:0000313" key="9">
    <source>
        <dbReference type="Proteomes" id="UP000437709"/>
    </source>
</evidence>
<name>A0A6N7EMG4_9MICO</name>
<feature type="chain" id="PRO_5026683764" evidence="6">
    <location>
        <begin position="19"/>
        <end position="313"/>
    </location>
</feature>
<keyword evidence="2" id="KW-0813">Transport</keyword>
<evidence type="ECO:0000256" key="3">
    <source>
        <dbReference type="ARBA" id="ARBA00022475"/>
    </source>
</evidence>
<gene>
    <name evidence="8" type="ORF">GB881_13555</name>
</gene>
<dbReference type="SUPFAM" id="SSF53850">
    <property type="entry name" value="Periplasmic binding protein-like II"/>
    <property type="match status" value="1"/>
</dbReference>
<evidence type="ECO:0000256" key="6">
    <source>
        <dbReference type="SAM" id="SignalP"/>
    </source>
</evidence>
<comment type="caution">
    <text evidence="8">The sequence shown here is derived from an EMBL/GenBank/DDBJ whole genome shotgun (WGS) entry which is preliminary data.</text>
</comment>
<reference evidence="8 9" key="1">
    <citation type="submission" date="2019-10" db="EMBL/GenBank/DDBJ databases">
        <title>Georgenia wutianyii sp. nov. and Georgenia yuyongxinii sp. nov. isolated from plateau pika (Ochotona curzoniae) in the Qinghai-Tibet plateau of China.</title>
        <authorList>
            <person name="Tian Z."/>
        </authorList>
    </citation>
    <scope>NUCLEOTIDE SEQUENCE [LARGE SCALE GENOMIC DNA]</scope>
    <source>
        <strain evidence="8 9">JCM 19765</strain>
    </source>
</reference>
<keyword evidence="6" id="KW-0732">Signal</keyword>
<dbReference type="CDD" id="cd13639">
    <property type="entry name" value="PBP2_OpuAC_like"/>
    <property type="match status" value="1"/>
</dbReference>
<dbReference type="OrthoDB" id="9787902at2"/>
<dbReference type="Gene3D" id="3.40.190.100">
    <property type="entry name" value="Glycine betaine-binding periplasmic protein, domain 2"/>
    <property type="match status" value="1"/>
</dbReference>
<dbReference type="GO" id="GO:0031460">
    <property type="term" value="P:glycine betaine transport"/>
    <property type="evidence" value="ECO:0007669"/>
    <property type="project" value="TreeGrafter"/>
</dbReference>
<keyword evidence="3" id="KW-1003">Cell membrane</keyword>
<dbReference type="PANTHER" id="PTHR47737:SF1">
    <property type="entry name" value="GLYCINE BETAINE_PROLINE BETAINE TRANSPORT SYSTEM PERMEASE PROTEIN PROW"/>
    <property type="match status" value="1"/>
</dbReference>
<dbReference type="Proteomes" id="UP000437709">
    <property type="component" value="Unassembled WGS sequence"/>
</dbReference>
<protein>
    <submittedName>
        <fullName evidence="8">Glycine/betaine ABC transporter substrate-binding protein</fullName>
    </submittedName>
</protein>
<accession>A0A6N7EMG4</accession>
<dbReference type="PANTHER" id="PTHR47737">
    <property type="entry name" value="GLYCINE BETAINE/PROLINE BETAINE TRANSPORT SYSTEM PERMEASE PROTEIN PROW"/>
    <property type="match status" value="1"/>
</dbReference>
<dbReference type="GO" id="GO:0005275">
    <property type="term" value="F:amine transmembrane transporter activity"/>
    <property type="evidence" value="ECO:0007669"/>
    <property type="project" value="TreeGrafter"/>
</dbReference>
<organism evidence="8 9">
    <name type="scientific">Georgenia subflava</name>
    <dbReference type="NCBI Taxonomy" id="1622177"/>
    <lineage>
        <taxon>Bacteria</taxon>
        <taxon>Bacillati</taxon>
        <taxon>Actinomycetota</taxon>
        <taxon>Actinomycetes</taxon>
        <taxon>Micrococcales</taxon>
        <taxon>Bogoriellaceae</taxon>
        <taxon>Georgenia</taxon>
    </lineage>
</organism>
<comment type="subcellular location">
    <subcellularLocation>
        <location evidence="1">Cell membrane</location>
    </subcellularLocation>
</comment>
<keyword evidence="4" id="KW-0472">Membrane</keyword>
<dbReference type="GO" id="GO:0015871">
    <property type="term" value="P:choline transport"/>
    <property type="evidence" value="ECO:0007669"/>
    <property type="project" value="TreeGrafter"/>
</dbReference>
<feature type="compositionally biased region" description="Low complexity" evidence="5">
    <location>
        <begin position="32"/>
        <end position="46"/>
    </location>
</feature>
<dbReference type="GO" id="GO:0043190">
    <property type="term" value="C:ATP-binding cassette (ABC) transporter complex"/>
    <property type="evidence" value="ECO:0007669"/>
    <property type="project" value="InterPro"/>
</dbReference>
<evidence type="ECO:0000259" key="7">
    <source>
        <dbReference type="Pfam" id="PF04069"/>
    </source>
</evidence>
<evidence type="ECO:0000313" key="8">
    <source>
        <dbReference type="EMBL" id="MPV38057.1"/>
    </source>
</evidence>
<dbReference type="EMBL" id="WHPC01000061">
    <property type="protein sequence ID" value="MPV38057.1"/>
    <property type="molecule type" value="Genomic_DNA"/>
</dbReference>
<dbReference type="AlphaFoldDB" id="A0A6N7EMG4"/>
<dbReference type="InterPro" id="IPR007210">
    <property type="entry name" value="ABC_Gly_betaine_transp_sub-bd"/>
</dbReference>
<evidence type="ECO:0000256" key="5">
    <source>
        <dbReference type="SAM" id="MobiDB-lite"/>
    </source>
</evidence>
<evidence type="ECO:0000256" key="2">
    <source>
        <dbReference type="ARBA" id="ARBA00022448"/>
    </source>
</evidence>
<evidence type="ECO:0000256" key="4">
    <source>
        <dbReference type="ARBA" id="ARBA00023136"/>
    </source>
</evidence>
<keyword evidence="9" id="KW-1185">Reference proteome</keyword>
<dbReference type="GO" id="GO:0015226">
    <property type="term" value="F:carnitine transmembrane transporter activity"/>
    <property type="evidence" value="ECO:0007669"/>
    <property type="project" value="TreeGrafter"/>
</dbReference>
<dbReference type="RefSeq" id="WP_152196399.1">
    <property type="nucleotide sequence ID" value="NZ_VUKD01000005.1"/>
</dbReference>
<feature type="domain" description="ABC-type glycine betaine transport system substrate-binding" evidence="7">
    <location>
        <begin position="53"/>
        <end position="300"/>
    </location>
</feature>